<dbReference type="RefSeq" id="XP_015699887.1">
    <property type="nucleotide sequence ID" value="XM_015845661.1"/>
</dbReference>
<dbReference type="GeneID" id="9095692"/>
<dbReference type="EMBL" id="KN294006">
    <property type="protein sequence ID" value="EEH34666.2"/>
    <property type="molecule type" value="Genomic_DNA"/>
</dbReference>
<dbReference type="HOGENOM" id="CLU_2210781_0_0_1"/>
<dbReference type="KEGG" id="pbl:PAAG_05715"/>
<organism evidence="1 2">
    <name type="scientific">Paracoccidioides lutzii (strain ATCC MYA-826 / Pb01)</name>
    <name type="common">Paracoccidioides brasiliensis</name>
    <dbReference type="NCBI Taxonomy" id="502779"/>
    <lineage>
        <taxon>Eukaryota</taxon>
        <taxon>Fungi</taxon>
        <taxon>Dikarya</taxon>
        <taxon>Ascomycota</taxon>
        <taxon>Pezizomycotina</taxon>
        <taxon>Eurotiomycetes</taxon>
        <taxon>Eurotiomycetidae</taxon>
        <taxon>Onygenales</taxon>
        <taxon>Ajellomycetaceae</taxon>
        <taxon>Paracoccidioides</taxon>
    </lineage>
</organism>
<protein>
    <submittedName>
        <fullName evidence="1">Uncharacterized protein</fullName>
    </submittedName>
</protein>
<sequence>MKLHHHPTKIKVATISQEISYDEVNEPKLCKQGKLTVGKKKYQQKKIPKLGPAEIEPSLVIETDFSQEWSLPKSDLESRQHTIQIKNASQLFAKRKTAAGVSGSRTN</sequence>
<name>C1H4M2_PARBA</name>
<accession>C1H4M2</accession>
<dbReference type="VEuPathDB" id="FungiDB:PAAG_05715"/>
<reference evidence="1 2" key="1">
    <citation type="journal article" date="2011" name="PLoS Genet.">
        <title>Comparative genomic analysis of human fungal pathogens causing paracoccidioidomycosis.</title>
        <authorList>
            <person name="Desjardins C.A."/>
            <person name="Champion M.D."/>
            <person name="Holder J.W."/>
            <person name="Muszewska A."/>
            <person name="Goldberg J."/>
            <person name="Bailao A.M."/>
            <person name="Brigido M.M."/>
            <person name="Ferreira M.E."/>
            <person name="Garcia A.M."/>
            <person name="Grynberg M."/>
            <person name="Gujja S."/>
            <person name="Heiman D.I."/>
            <person name="Henn M.R."/>
            <person name="Kodira C.D."/>
            <person name="Leon-Narvaez H."/>
            <person name="Longo L.V."/>
            <person name="Ma L.J."/>
            <person name="Malavazi I."/>
            <person name="Matsuo A.L."/>
            <person name="Morais F.V."/>
            <person name="Pereira M."/>
            <person name="Rodriguez-Brito S."/>
            <person name="Sakthikumar S."/>
            <person name="Salem-Izacc S.M."/>
            <person name="Sykes S.M."/>
            <person name="Teixeira M.M."/>
            <person name="Vallejo M.C."/>
            <person name="Walter M.E."/>
            <person name="Yandava C."/>
            <person name="Young S."/>
            <person name="Zeng Q."/>
            <person name="Zucker J."/>
            <person name="Felipe M.S."/>
            <person name="Goldman G.H."/>
            <person name="Haas B.J."/>
            <person name="McEwen J.G."/>
            <person name="Nino-Vega G."/>
            <person name="Puccia R."/>
            <person name="San-Blas G."/>
            <person name="Soares C.M."/>
            <person name="Birren B.W."/>
            <person name="Cuomo C.A."/>
        </authorList>
    </citation>
    <scope>NUCLEOTIDE SEQUENCE [LARGE SCALE GENOMIC DNA]</scope>
    <source>
        <strain evidence="2">ATCC MYA-826 / Pb01</strain>
    </source>
</reference>
<proteinExistence type="predicted"/>
<dbReference type="Proteomes" id="UP000002059">
    <property type="component" value="Partially assembled WGS sequence"/>
</dbReference>
<evidence type="ECO:0000313" key="1">
    <source>
        <dbReference type="EMBL" id="EEH34666.2"/>
    </source>
</evidence>
<dbReference type="AlphaFoldDB" id="C1H4M2"/>
<keyword evidence="2" id="KW-1185">Reference proteome</keyword>
<evidence type="ECO:0000313" key="2">
    <source>
        <dbReference type="Proteomes" id="UP000002059"/>
    </source>
</evidence>
<gene>
    <name evidence="1" type="ORF">PAAG_05715</name>
</gene>